<feature type="transmembrane region" description="Helical" evidence="1">
    <location>
        <begin position="6"/>
        <end position="24"/>
    </location>
</feature>
<protein>
    <submittedName>
        <fullName evidence="2">Uncharacterized protein</fullName>
    </submittedName>
</protein>
<keyword evidence="1" id="KW-0812">Transmembrane</keyword>
<keyword evidence="1" id="KW-0472">Membrane</keyword>
<evidence type="ECO:0000256" key="1">
    <source>
        <dbReference type="SAM" id="Phobius"/>
    </source>
</evidence>
<dbReference type="Proteomes" id="UP001162741">
    <property type="component" value="Chromosome"/>
</dbReference>
<sequence>MIAFTSMLVLAIAFFIAHVVLLFTSFGKTGFQKKKYFWSHLTLWITGVIAYLVTVLYAGKGISPIVDLFDTAGKQALLLLVVVVLSIVAHTIVKLFVLPKYTSSKV</sequence>
<accession>A0ABY6J4Q0</accession>
<feature type="transmembrane region" description="Helical" evidence="1">
    <location>
        <begin position="77"/>
        <end position="97"/>
    </location>
</feature>
<organism evidence="2 3">
    <name type="scientific">Chitinophaga horti</name>
    <dbReference type="NCBI Taxonomy" id="2920382"/>
    <lineage>
        <taxon>Bacteria</taxon>
        <taxon>Pseudomonadati</taxon>
        <taxon>Bacteroidota</taxon>
        <taxon>Chitinophagia</taxon>
        <taxon>Chitinophagales</taxon>
        <taxon>Chitinophagaceae</taxon>
        <taxon>Chitinophaga</taxon>
    </lineage>
</organism>
<name>A0ABY6J4Q0_9BACT</name>
<keyword evidence="3" id="KW-1185">Reference proteome</keyword>
<evidence type="ECO:0000313" key="2">
    <source>
        <dbReference type="EMBL" id="UYQ94602.1"/>
    </source>
</evidence>
<reference evidence="2" key="1">
    <citation type="submission" date="2022-10" db="EMBL/GenBank/DDBJ databases">
        <title>Chitinophaga sp. nov., isolated from soil.</title>
        <authorList>
            <person name="Jeon C.O."/>
        </authorList>
    </citation>
    <scope>NUCLEOTIDE SEQUENCE</scope>
    <source>
        <strain evidence="2">R8</strain>
    </source>
</reference>
<gene>
    <name evidence="2" type="ORF">MKQ68_05790</name>
</gene>
<evidence type="ECO:0000313" key="3">
    <source>
        <dbReference type="Proteomes" id="UP001162741"/>
    </source>
</evidence>
<feature type="transmembrane region" description="Helical" evidence="1">
    <location>
        <begin position="36"/>
        <end position="57"/>
    </location>
</feature>
<dbReference type="RefSeq" id="WP_244839903.1">
    <property type="nucleotide sequence ID" value="NZ_CP107006.1"/>
</dbReference>
<dbReference type="EMBL" id="CP107006">
    <property type="protein sequence ID" value="UYQ94602.1"/>
    <property type="molecule type" value="Genomic_DNA"/>
</dbReference>
<keyword evidence="1" id="KW-1133">Transmembrane helix</keyword>
<proteinExistence type="predicted"/>